<accession>A0A1H7TAV2</accession>
<evidence type="ECO:0000256" key="1">
    <source>
        <dbReference type="SAM" id="Phobius"/>
    </source>
</evidence>
<organism evidence="2 3">
    <name type="scientific">Rhodococcus maanshanensis</name>
    <dbReference type="NCBI Taxonomy" id="183556"/>
    <lineage>
        <taxon>Bacteria</taxon>
        <taxon>Bacillati</taxon>
        <taxon>Actinomycetota</taxon>
        <taxon>Actinomycetes</taxon>
        <taxon>Mycobacteriales</taxon>
        <taxon>Nocardiaceae</taxon>
        <taxon>Rhodococcus</taxon>
    </lineage>
</organism>
<proteinExistence type="predicted"/>
<feature type="transmembrane region" description="Helical" evidence="1">
    <location>
        <begin position="160"/>
        <end position="179"/>
    </location>
</feature>
<evidence type="ECO:0000313" key="2">
    <source>
        <dbReference type="EMBL" id="SEL81665.1"/>
    </source>
</evidence>
<dbReference type="AlphaFoldDB" id="A0A1H7TAV2"/>
<keyword evidence="1" id="KW-1133">Transmembrane helix</keyword>
<dbReference type="OrthoDB" id="4465538at2"/>
<keyword evidence="3" id="KW-1185">Reference proteome</keyword>
<evidence type="ECO:0008006" key="4">
    <source>
        <dbReference type="Google" id="ProtNLM"/>
    </source>
</evidence>
<feature type="transmembrane region" description="Helical" evidence="1">
    <location>
        <begin position="122"/>
        <end position="140"/>
    </location>
</feature>
<reference evidence="3" key="1">
    <citation type="submission" date="2016-10" db="EMBL/GenBank/DDBJ databases">
        <authorList>
            <person name="Varghese N."/>
            <person name="Submissions S."/>
        </authorList>
    </citation>
    <scope>NUCLEOTIDE SEQUENCE [LARGE SCALE GENOMIC DNA]</scope>
    <source>
        <strain evidence="3">DSM 44675</strain>
    </source>
</reference>
<dbReference type="Proteomes" id="UP000198677">
    <property type="component" value="Unassembled WGS sequence"/>
</dbReference>
<gene>
    <name evidence="2" type="ORF">SAMN05444583_11557</name>
</gene>
<dbReference type="RefSeq" id="WP_072750746.1">
    <property type="nucleotide sequence ID" value="NZ_FOAW01000015.1"/>
</dbReference>
<keyword evidence="1" id="KW-0472">Membrane</keyword>
<keyword evidence="1" id="KW-0812">Transmembrane</keyword>
<name>A0A1H7TAV2_9NOCA</name>
<feature type="transmembrane region" description="Helical" evidence="1">
    <location>
        <begin position="48"/>
        <end position="67"/>
    </location>
</feature>
<protein>
    <recommendedName>
        <fullName evidence="4">Signal transduction histidine kinase</fullName>
    </recommendedName>
</protein>
<dbReference type="EMBL" id="FOAW01000015">
    <property type="protein sequence ID" value="SEL81665.1"/>
    <property type="molecule type" value="Genomic_DNA"/>
</dbReference>
<sequence>MTGTPSRDVRELLGMDRPAARVVVALFCLSFTLRALTDLDGVRRVWPIVLAAALLTAAAVVIIAVPGDPLPRAHTLALTAVGPIACALVLWQLPVPGWTIDDTWQLRAVTAVLTYMSVRGRAFHACAGAVLMVLTCGIWSEATGQGWATGIRLESLNLAPVLMSVIFAVTVRPIGYAVFRLREQESERAADEATTQAVLRERDTQLTRLDLLARPLLERSATGGEFDAGSRVECGLVEERLRDTLRAPVLAADEGVSRAVESARRRGAKVILLDDGGLRDGPEALVSQLHSTVIDVMDEATGGTVTARILPEGRATAATILSEDGAHVGRVELGHDGRVRTETTHDGLRDTVPQR</sequence>
<evidence type="ECO:0000313" key="3">
    <source>
        <dbReference type="Proteomes" id="UP000198677"/>
    </source>
</evidence>
<feature type="transmembrane region" description="Helical" evidence="1">
    <location>
        <begin position="73"/>
        <end position="91"/>
    </location>
</feature>